<evidence type="ECO:0000256" key="4">
    <source>
        <dbReference type="ARBA" id="ARBA00022835"/>
    </source>
</evidence>
<dbReference type="CDD" id="cd11372">
    <property type="entry name" value="RNase_PH_RRP46"/>
    <property type="match status" value="1"/>
</dbReference>
<dbReference type="Pfam" id="PF01138">
    <property type="entry name" value="RNase_PH"/>
    <property type="match status" value="1"/>
</dbReference>
<dbReference type="GO" id="GO:0005730">
    <property type="term" value="C:nucleolus"/>
    <property type="evidence" value="ECO:0007669"/>
    <property type="project" value="TreeGrafter"/>
</dbReference>
<dbReference type="GO" id="GO:0006364">
    <property type="term" value="P:rRNA processing"/>
    <property type="evidence" value="ECO:0007669"/>
    <property type="project" value="UniProtKB-KW"/>
</dbReference>
<dbReference type="Gene3D" id="3.30.230.70">
    <property type="entry name" value="GHMP Kinase, N-terminal domain"/>
    <property type="match status" value="1"/>
</dbReference>
<dbReference type="InterPro" id="IPR050080">
    <property type="entry name" value="RNase_PH"/>
</dbReference>
<organism evidence="8">
    <name type="scientific">Ixodes ricinus</name>
    <name type="common">Common tick</name>
    <name type="synonym">Acarus ricinus</name>
    <dbReference type="NCBI Taxonomy" id="34613"/>
    <lineage>
        <taxon>Eukaryota</taxon>
        <taxon>Metazoa</taxon>
        <taxon>Ecdysozoa</taxon>
        <taxon>Arthropoda</taxon>
        <taxon>Chelicerata</taxon>
        <taxon>Arachnida</taxon>
        <taxon>Acari</taxon>
        <taxon>Parasitiformes</taxon>
        <taxon>Ixodida</taxon>
        <taxon>Ixodoidea</taxon>
        <taxon>Ixodidae</taxon>
        <taxon>Ixodinae</taxon>
        <taxon>Ixodes</taxon>
    </lineage>
</organism>
<dbReference type="GO" id="GO:0071051">
    <property type="term" value="P:poly(A)-dependent snoRNA 3'-end processing"/>
    <property type="evidence" value="ECO:0007669"/>
    <property type="project" value="TreeGrafter"/>
</dbReference>
<evidence type="ECO:0000259" key="6">
    <source>
        <dbReference type="Pfam" id="PF01138"/>
    </source>
</evidence>
<dbReference type="SUPFAM" id="SSF55666">
    <property type="entry name" value="Ribonuclease PH domain 2-like"/>
    <property type="match status" value="1"/>
</dbReference>
<dbReference type="GO" id="GO:0000176">
    <property type="term" value="C:nuclear exosome (RNase complex)"/>
    <property type="evidence" value="ECO:0007669"/>
    <property type="project" value="TreeGrafter"/>
</dbReference>
<evidence type="ECO:0000256" key="3">
    <source>
        <dbReference type="ARBA" id="ARBA00022552"/>
    </source>
</evidence>
<keyword evidence="5" id="KW-0539">Nucleus</keyword>
<sequence>METENPARLRKLAVKFDNISRPDGSALLAHGETVIQAGVYGPIEVRQARELAEKATVEVFYRSKTGHQNCSDRLVEKVVRSTLETVMLVALHPRTCISISLQELHNDGSLLACCINAACLAAVDAAIAMKCQVAAVSAAITHTGIIVLDPNKKQEEEARATCTFSFESRDSKVVSTRTTGRFSAQEFQKCLSACRAAAADIFAFYRDAFRRRYSKCLEAGEDD</sequence>
<evidence type="ECO:0000256" key="1">
    <source>
        <dbReference type="ARBA" id="ARBA00004123"/>
    </source>
</evidence>
<name>A0A131YBG8_IXORI</name>
<keyword evidence="3" id="KW-0698">rRNA processing</keyword>
<evidence type="ECO:0000256" key="2">
    <source>
        <dbReference type="ARBA" id="ARBA00006678"/>
    </source>
</evidence>
<dbReference type="InterPro" id="IPR036345">
    <property type="entry name" value="ExoRNase_PH_dom2_sf"/>
</dbReference>
<dbReference type="InterPro" id="IPR027408">
    <property type="entry name" value="PNPase/RNase_PH_dom_sf"/>
</dbReference>
<keyword evidence="4" id="KW-0271">Exosome</keyword>
<feature type="domain" description="Exoribonuclease phosphorolytic" evidence="7">
    <location>
        <begin position="132"/>
        <end position="192"/>
    </location>
</feature>
<dbReference type="GO" id="GO:0016075">
    <property type="term" value="P:rRNA catabolic process"/>
    <property type="evidence" value="ECO:0007669"/>
    <property type="project" value="TreeGrafter"/>
</dbReference>
<protein>
    <submittedName>
        <fullName evidence="8">Putative exosomal 3'-5' exoribonuclease complex subunit rrp41</fullName>
    </submittedName>
</protein>
<comment type="subcellular location">
    <subcellularLocation>
        <location evidence="1">Nucleus</location>
    </subcellularLocation>
</comment>
<dbReference type="AlphaFoldDB" id="A0A131YBG8"/>
<dbReference type="Pfam" id="PF03725">
    <property type="entry name" value="RNase_PH_C"/>
    <property type="match status" value="1"/>
</dbReference>
<dbReference type="InterPro" id="IPR020568">
    <property type="entry name" value="Ribosomal_Su5_D2-typ_SF"/>
</dbReference>
<evidence type="ECO:0000259" key="7">
    <source>
        <dbReference type="Pfam" id="PF03725"/>
    </source>
</evidence>
<dbReference type="EMBL" id="GEFM01000370">
    <property type="protein sequence ID" value="JAP75426.1"/>
    <property type="molecule type" value="mRNA"/>
</dbReference>
<dbReference type="SUPFAM" id="SSF54211">
    <property type="entry name" value="Ribosomal protein S5 domain 2-like"/>
    <property type="match status" value="1"/>
</dbReference>
<dbReference type="GO" id="GO:0034475">
    <property type="term" value="P:U4 snRNA 3'-end processing"/>
    <property type="evidence" value="ECO:0007669"/>
    <property type="project" value="TreeGrafter"/>
</dbReference>
<dbReference type="GO" id="GO:0000177">
    <property type="term" value="C:cytoplasmic exosome (RNase complex)"/>
    <property type="evidence" value="ECO:0007669"/>
    <property type="project" value="TreeGrafter"/>
</dbReference>
<feature type="domain" description="Exoribonuclease phosphorolytic" evidence="6">
    <location>
        <begin position="9"/>
        <end position="127"/>
    </location>
</feature>
<proteinExistence type="evidence at transcript level"/>
<comment type="similarity">
    <text evidence="2">Belongs to the RNase PH family.</text>
</comment>
<evidence type="ECO:0000256" key="5">
    <source>
        <dbReference type="ARBA" id="ARBA00023242"/>
    </source>
</evidence>
<dbReference type="InterPro" id="IPR015847">
    <property type="entry name" value="ExoRNase_PH_dom2"/>
</dbReference>
<dbReference type="GO" id="GO:0003723">
    <property type="term" value="F:RNA binding"/>
    <property type="evidence" value="ECO:0007669"/>
    <property type="project" value="TreeGrafter"/>
</dbReference>
<evidence type="ECO:0000313" key="8">
    <source>
        <dbReference type="EMBL" id="JAP75426.1"/>
    </source>
</evidence>
<dbReference type="PANTHER" id="PTHR11953">
    <property type="entry name" value="EXOSOME COMPLEX COMPONENT"/>
    <property type="match status" value="1"/>
</dbReference>
<dbReference type="PANTHER" id="PTHR11953:SF1">
    <property type="entry name" value="EXOSOME COMPLEX COMPONENT RRP46"/>
    <property type="match status" value="1"/>
</dbReference>
<dbReference type="GO" id="GO:0071028">
    <property type="term" value="P:nuclear mRNA surveillance"/>
    <property type="evidence" value="ECO:0007669"/>
    <property type="project" value="TreeGrafter"/>
</dbReference>
<accession>A0A131YBG8</accession>
<dbReference type="InterPro" id="IPR001247">
    <property type="entry name" value="ExoRNase_PH_dom1"/>
</dbReference>
<reference evidence="8" key="1">
    <citation type="submission" date="2016-02" db="EMBL/GenBank/DDBJ databases">
        <title>RNAseq analyses of the midgut from blood- or serum-fed Ixodes ricinus ticks.</title>
        <authorList>
            <person name="Perner J."/>
            <person name="Provaznik J."/>
            <person name="Schrenkova J."/>
            <person name="Urbanova V."/>
            <person name="Ribeiro J.M."/>
            <person name="Kopacek P."/>
        </authorList>
    </citation>
    <scope>NUCLEOTIDE SEQUENCE</scope>
    <source>
        <tissue evidence="8">Gut</tissue>
    </source>
</reference>